<keyword evidence="6" id="KW-1185">Reference proteome</keyword>
<dbReference type="InterPro" id="IPR019775">
    <property type="entry name" value="WD40_repeat_CS"/>
</dbReference>
<keyword evidence="2 4" id="KW-0853">WD repeat</keyword>
<dbReference type="InterPro" id="IPR051959">
    <property type="entry name" value="PAK1-Kinase_Regulator"/>
</dbReference>
<dbReference type="Gene3D" id="2.130.10.10">
    <property type="entry name" value="YVTN repeat-like/Quinoprotein amine dehydrogenase"/>
    <property type="match status" value="2"/>
</dbReference>
<proteinExistence type="predicted"/>
<name>A0A9D4UIW6_ADICA</name>
<keyword evidence="3" id="KW-0677">Repeat</keyword>
<dbReference type="AlphaFoldDB" id="A0A9D4UIW6"/>
<dbReference type="InterPro" id="IPR015943">
    <property type="entry name" value="WD40/YVTN_repeat-like_dom_sf"/>
</dbReference>
<feature type="repeat" description="WD" evidence="4">
    <location>
        <begin position="197"/>
        <end position="237"/>
    </location>
</feature>
<keyword evidence="1" id="KW-0690">Ribosome biogenesis</keyword>
<evidence type="ECO:0000256" key="2">
    <source>
        <dbReference type="ARBA" id="ARBA00022574"/>
    </source>
</evidence>
<dbReference type="Pfam" id="PF00400">
    <property type="entry name" value="WD40"/>
    <property type="match status" value="5"/>
</dbReference>
<dbReference type="SUPFAM" id="SSF50978">
    <property type="entry name" value="WD40 repeat-like"/>
    <property type="match status" value="1"/>
</dbReference>
<reference evidence="5" key="1">
    <citation type="submission" date="2021-01" db="EMBL/GenBank/DDBJ databases">
        <title>Adiantum capillus-veneris genome.</title>
        <authorList>
            <person name="Fang Y."/>
            <person name="Liao Q."/>
        </authorList>
    </citation>
    <scope>NUCLEOTIDE SEQUENCE</scope>
    <source>
        <strain evidence="5">H3</strain>
        <tissue evidence="5">Leaf</tissue>
    </source>
</reference>
<dbReference type="PRINTS" id="PR00320">
    <property type="entry name" value="GPROTEINBRPT"/>
</dbReference>
<dbReference type="InterPro" id="IPR001680">
    <property type="entry name" value="WD40_rpt"/>
</dbReference>
<dbReference type="InterPro" id="IPR020472">
    <property type="entry name" value="WD40_PAC1"/>
</dbReference>
<protein>
    <submittedName>
        <fullName evidence="5">Uncharacterized protein</fullName>
    </submittedName>
</protein>
<comment type="caution">
    <text evidence="5">The sequence shown here is derived from an EMBL/GenBank/DDBJ whole genome shotgun (WGS) entry which is preliminary data.</text>
</comment>
<dbReference type="GO" id="GO:0042254">
    <property type="term" value="P:ribosome biogenesis"/>
    <property type="evidence" value="ECO:0007669"/>
    <property type="project" value="UniProtKB-KW"/>
</dbReference>
<dbReference type="PANTHER" id="PTHR44675:SF1">
    <property type="entry name" value="P21-ACTIVATED PROTEIN KINASE-INTERACTING PROTEIN 1"/>
    <property type="match status" value="1"/>
</dbReference>
<dbReference type="PANTHER" id="PTHR44675">
    <property type="entry name" value="PAK1 INTERACTING PROTEIN 1"/>
    <property type="match status" value="1"/>
</dbReference>
<dbReference type="PROSITE" id="PS50294">
    <property type="entry name" value="WD_REPEATS_REGION"/>
    <property type="match status" value="1"/>
</dbReference>
<feature type="repeat" description="WD" evidence="4">
    <location>
        <begin position="265"/>
        <end position="280"/>
    </location>
</feature>
<evidence type="ECO:0000256" key="4">
    <source>
        <dbReference type="PROSITE-ProRule" id="PRU00221"/>
    </source>
</evidence>
<dbReference type="OrthoDB" id="308449at2759"/>
<evidence type="ECO:0000256" key="1">
    <source>
        <dbReference type="ARBA" id="ARBA00022517"/>
    </source>
</evidence>
<dbReference type="InterPro" id="IPR036322">
    <property type="entry name" value="WD40_repeat_dom_sf"/>
</dbReference>
<evidence type="ECO:0000313" key="6">
    <source>
        <dbReference type="Proteomes" id="UP000886520"/>
    </source>
</evidence>
<evidence type="ECO:0000256" key="3">
    <source>
        <dbReference type="ARBA" id="ARBA00022737"/>
    </source>
</evidence>
<dbReference type="Proteomes" id="UP000886520">
    <property type="component" value="Chromosome 16"/>
</dbReference>
<evidence type="ECO:0000313" key="5">
    <source>
        <dbReference type="EMBL" id="KAI5068537.1"/>
    </source>
</evidence>
<accession>A0A9D4UIW6</accession>
<sequence length="371" mass="40677">MKLVAGSYERYLWGWRVEKKKGQLQPVFSYPAHLAPIKCIASWGSVLATGGADDTIKIFDTNTNTDMGTLTHHTGAVTALSFYGSAWYPSNLLSASDDGLVCLWDTNSWLLYKSMKGHRNGVSDLSIHPSGRLCLSVGRDSHLNMYDLIKGRRSFTSKLFSEASLVRFSPLNGSTYALAIEGSVVIHRSDDGRPLHTFAHEKRVLCMAQEEDVLLFTGGEDRTIRAWDTRTAELAFAVMNAHTNRVRGLCVWAVDKASETVAYKVASASSDGSVRVWDTRLIKNGDDSSPVMEAETKARLTCLVACSVKKSMVESRKDNDNMDAVYASVTDDITPASTQTIRLGGETTKRDCVSGASAAHLMVLSWCTSIR</sequence>
<dbReference type="SMART" id="SM00320">
    <property type="entry name" value="WD40"/>
    <property type="match status" value="5"/>
</dbReference>
<dbReference type="PROSITE" id="PS00678">
    <property type="entry name" value="WD_REPEATS_1"/>
    <property type="match status" value="3"/>
</dbReference>
<dbReference type="PROSITE" id="PS50082">
    <property type="entry name" value="WD_REPEATS_2"/>
    <property type="match status" value="4"/>
</dbReference>
<feature type="repeat" description="WD" evidence="4">
    <location>
        <begin position="115"/>
        <end position="156"/>
    </location>
</feature>
<gene>
    <name evidence="5" type="ORF">GOP47_0016882</name>
</gene>
<dbReference type="EMBL" id="JABFUD020000016">
    <property type="protein sequence ID" value="KAI5068537.1"/>
    <property type="molecule type" value="Genomic_DNA"/>
</dbReference>
<organism evidence="5 6">
    <name type="scientific">Adiantum capillus-veneris</name>
    <name type="common">Maidenhair fern</name>
    <dbReference type="NCBI Taxonomy" id="13818"/>
    <lineage>
        <taxon>Eukaryota</taxon>
        <taxon>Viridiplantae</taxon>
        <taxon>Streptophyta</taxon>
        <taxon>Embryophyta</taxon>
        <taxon>Tracheophyta</taxon>
        <taxon>Polypodiopsida</taxon>
        <taxon>Polypodiidae</taxon>
        <taxon>Polypodiales</taxon>
        <taxon>Pteridineae</taxon>
        <taxon>Pteridaceae</taxon>
        <taxon>Vittarioideae</taxon>
        <taxon>Adiantum</taxon>
    </lineage>
</organism>
<feature type="repeat" description="WD" evidence="4">
    <location>
        <begin position="70"/>
        <end position="108"/>
    </location>
</feature>